<evidence type="ECO:0000256" key="1">
    <source>
        <dbReference type="SAM" id="MobiDB-lite"/>
    </source>
</evidence>
<sequence>MNSRTPEHGGDPNSLNSRSPEHQFNPNRLNNPCYAGSLCNSNSFSIYWYYRFIPLLRQGDSGHKQSKGYGHCQGAVNCSSCWNSSLLGSTTIKVIAIPDAGVER</sequence>
<proteinExistence type="predicted"/>
<keyword evidence="3" id="KW-1185">Reference proteome</keyword>
<protein>
    <submittedName>
        <fullName evidence="2">Uncharacterized protein</fullName>
    </submittedName>
</protein>
<feature type="compositionally biased region" description="Basic and acidic residues" evidence="1">
    <location>
        <begin position="1"/>
        <end position="10"/>
    </location>
</feature>
<feature type="compositionally biased region" description="Polar residues" evidence="1">
    <location>
        <begin position="13"/>
        <end position="26"/>
    </location>
</feature>
<evidence type="ECO:0000313" key="3">
    <source>
        <dbReference type="Proteomes" id="UP000641588"/>
    </source>
</evidence>
<gene>
    <name evidence="2" type="ORF">GC093_01995</name>
</gene>
<accession>A0A972GKI1</accession>
<dbReference type="EMBL" id="WHOD01000009">
    <property type="protein sequence ID" value="NOU92008.1"/>
    <property type="molecule type" value="Genomic_DNA"/>
</dbReference>
<organism evidence="2 3">
    <name type="scientific">Paenibacillus foliorum</name>
    <dbReference type="NCBI Taxonomy" id="2654974"/>
    <lineage>
        <taxon>Bacteria</taxon>
        <taxon>Bacillati</taxon>
        <taxon>Bacillota</taxon>
        <taxon>Bacilli</taxon>
        <taxon>Bacillales</taxon>
        <taxon>Paenibacillaceae</taxon>
        <taxon>Paenibacillus</taxon>
    </lineage>
</organism>
<feature type="region of interest" description="Disordered" evidence="1">
    <location>
        <begin position="1"/>
        <end position="26"/>
    </location>
</feature>
<dbReference type="Proteomes" id="UP000641588">
    <property type="component" value="Unassembled WGS sequence"/>
</dbReference>
<evidence type="ECO:0000313" key="2">
    <source>
        <dbReference type="EMBL" id="NOU92008.1"/>
    </source>
</evidence>
<dbReference type="RefSeq" id="WP_171650186.1">
    <property type="nucleotide sequence ID" value="NZ_WHOD01000009.1"/>
</dbReference>
<dbReference type="AlphaFoldDB" id="A0A972GKI1"/>
<name>A0A972GKI1_9BACL</name>
<reference evidence="2" key="1">
    <citation type="submission" date="2019-10" db="EMBL/GenBank/DDBJ databases">
        <title>Description of Paenibacillus glebae sp. nov.</title>
        <authorList>
            <person name="Carlier A."/>
            <person name="Qi S."/>
        </authorList>
    </citation>
    <scope>NUCLEOTIDE SEQUENCE</scope>
    <source>
        <strain evidence="2">LMG 31456</strain>
    </source>
</reference>
<comment type="caution">
    <text evidence="2">The sequence shown here is derived from an EMBL/GenBank/DDBJ whole genome shotgun (WGS) entry which is preliminary data.</text>
</comment>